<dbReference type="InterPro" id="IPR005479">
    <property type="entry name" value="CPAse_ATP-bd"/>
</dbReference>
<feature type="domain" description="Carbamoyl phosphate synthase ATP-binding" evidence="2">
    <location>
        <begin position="1"/>
        <end position="34"/>
    </location>
</feature>
<accession>A0A455U7J7</accession>
<dbReference type="Gene3D" id="3.30.470.20">
    <property type="entry name" value="ATP-grasp fold, B domain"/>
    <property type="match status" value="1"/>
</dbReference>
<reference evidence="3 4" key="1">
    <citation type="journal article" date="2019" name="Microbiol. Resour. Announc.">
        <title>Complete Genome Sequence of Halomonas sulfidaeris Strain Esulfide1 Isolated from a Metal Sulfide Rock at a Depth of 2,200 Meters, Obtained Using Nanopore Sequencing.</title>
        <authorList>
            <person name="Saito M."/>
            <person name="Nishigata A."/>
            <person name="Galipon J."/>
            <person name="Arakawa K."/>
        </authorList>
    </citation>
    <scope>NUCLEOTIDE SEQUENCE [LARGE SCALE GENOMIC DNA]</scope>
    <source>
        <strain evidence="3 4">ATCC BAA-803</strain>
    </source>
</reference>
<protein>
    <recommendedName>
        <fullName evidence="2">Carbamoyl phosphate synthase ATP-binding domain-containing protein</fullName>
    </recommendedName>
</protein>
<sequence length="98" mass="11262">MNTRVQVEHPVTEMVTGVDIVKEQLRIASGLPLSIRQEDVQLNGHAFECRINAEDSRTFMPSPWQSNVVSRTGWPRCSYGFTSLYRLHRTASLRLSDW</sequence>
<dbReference type="Pfam" id="PF02786">
    <property type="entry name" value="CPSase_L_D2"/>
    <property type="match status" value="1"/>
</dbReference>
<organism evidence="3 4">
    <name type="scientific">Vreelandella sulfidaeris</name>
    <dbReference type="NCBI Taxonomy" id="115553"/>
    <lineage>
        <taxon>Bacteria</taxon>
        <taxon>Pseudomonadati</taxon>
        <taxon>Pseudomonadota</taxon>
        <taxon>Gammaproteobacteria</taxon>
        <taxon>Oceanospirillales</taxon>
        <taxon>Halomonadaceae</taxon>
        <taxon>Vreelandella</taxon>
    </lineage>
</organism>
<evidence type="ECO:0000256" key="1">
    <source>
        <dbReference type="ARBA" id="ARBA00023267"/>
    </source>
</evidence>
<name>A0A455U7J7_9GAMM</name>
<dbReference type="KEGG" id="hsr:HSBAA_28130"/>
<dbReference type="AlphaFoldDB" id="A0A455U7J7"/>
<proteinExistence type="predicted"/>
<evidence type="ECO:0000313" key="3">
    <source>
        <dbReference type="EMBL" id="BBI61507.1"/>
    </source>
</evidence>
<dbReference type="PANTHER" id="PTHR18866:SF33">
    <property type="entry name" value="METHYLCROTONOYL-COA CARBOXYLASE SUBUNIT ALPHA, MITOCHONDRIAL-RELATED"/>
    <property type="match status" value="1"/>
</dbReference>
<evidence type="ECO:0000259" key="2">
    <source>
        <dbReference type="Pfam" id="PF02786"/>
    </source>
</evidence>
<dbReference type="InterPro" id="IPR050856">
    <property type="entry name" value="Biotin_carboxylase_complex"/>
</dbReference>
<keyword evidence="1" id="KW-0092">Biotin</keyword>
<dbReference type="PANTHER" id="PTHR18866">
    <property type="entry name" value="CARBOXYLASE:PYRUVATE/ACETYL-COA/PROPIONYL-COA CARBOXYLASE"/>
    <property type="match status" value="1"/>
</dbReference>
<dbReference type="SUPFAM" id="SSF56059">
    <property type="entry name" value="Glutathione synthetase ATP-binding domain-like"/>
    <property type="match status" value="1"/>
</dbReference>
<dbReference type="Proteomes" id="UP000320231">
    <property type="component" value="Chromosome"/>
</dbReference>
<dbReference type="GO" id="GO:0005524">
    <property type="term" value="F:ATP binding"/>
    <property type="evidence" value="ECO:0007669"/>
    <property type="project" value="InterPro"/>
</dbReference>
<dbReference type="EMBL" id="AP019514">
    <property type="protein sequence ID" value="BBI61507.1"/>
    <property type="molecule type" value="Genomic_DNA"/>
</dbReference>
<evidence type="ECO:0000313" key="4">
    <source>
        <dbReference type="Proteomes" id="UP000320231"/>
    </source>
</evidence>
<gene>
    <name evidence="3" type="ORF">HSBAA_28130</name>
</gene>